<evidence type="ECO:0000313" key="9">
    <source>
        <dbReference type="EMBL" id="RFU27073.1"/>
    </source>
</evidence>
<feature type="non-terminal residue" evidence="9">
    <location>
        <position position="1"/>
    </location>
</feature>
<evidence type="ECO:0000256" key="8">
    <source>
        <dbReference type="RuleBase" id="RU000461"/>
    </source>
</evidence>
<dbReference type="InterPro" id="IPR001128">
    <property type="entry name" value="Cyt_P450"/>
</dbReference>
<organism evidence="9 10">
    <name type="scientific">Scytalidium lignicola</name>
    <name type="common">Hyphomycete</name>
    <dbReference type="NCBI Taxonomy" id="5539"/>
    <lineage>
        <taxon>Eukaryota</taxon>
        <taxon>Fungi</taxon>
        <taxon>Dikarya</taxon>
        <taxon>Ascomycota</taxon>
        <taxon>Pezizomycotina</taxon>
        <taxon>Leotiomycetes</taxon>
        <taxon>Leotiomycetes incertae sedis</taxon>
        <taxon>Scytalidium</taxon>
    </lineage>
</organism>
<comment type="cofactor">
    <cofactor evidence="1 7">
        <name>heme</name>
        <dbReference type="ChEBI" id="CHEBI:30413"/>
    </cofactor>
</comment>
<dbReference type="InterPro" id="IPR036396">
    <property type="entry name" value="Cyt_P450_sf"/>
</dbReference>
<reference evidence="9 10" key="1">
    <citation type="submission" date="2018-05" db="EMBL/GenBank/DDBJ databases">
        <title>Draft genome sequence of Scytalidium lignicola DSM 105466, a ubiquitous saprotrophic fungus.</title>
        <authorList>
            <person name="Buettner E."/>
            <person name="Gebauer A.M."/>
            <person name="Hofrichter M."/>
            <person name="Liers C."/>
            <person name="Kellner H."/>
        </authorList>
    </citation>
    <scope>NUCLEOTIDE SEQUENCE [LARGE SCALE GENOMIC DNA]</scope>
    <source>
        <strain evidence="9 10">DSM 105466</strain>
    </source>
</reference>
<comment type="similarity">
    <text evidence="2 8">Belongs to the cytochrome P450 family.</text>
</comment>
<evidence type="ECO:0000256" key="7">
    <source>
        <dbReference type="PIRSR" id="PIRSR602401-1"/>
    </source>
</evidence>
<dbReference type="OMA" id="EMIPGPT"/>
<evidence type="ECO:0000256" key="1">
    <source>
        <dbReference type="ARBA" id="ARBA00001971"/>
    </source>
</evidence>
<dbReference type="InterPro" id="IPR017972">
    <property type="entry name" value="Cyt_P450_CS"/>
</dbReference>
<dbReference type="SUPFAM" id="SSF48264">
    <property type="entry name" value="Cytochrome P450"/>
    <property type="match status" value="1"/>
</dbReference>
<dbReference type="GO" id="GO:0016705">
    <property type="term" value="F:oxidoreductase activity, acting on paired donors, with incorporation or reduction of molecular oxygen"/>
    <property type="evidence" value="ECO:0007669"/>
    <property type="project" value="InterPro"/>
</dbReference>
<proteinExistence type="inferred from homology"/>
<evidence type="ECO:0000313" key="10">
    <source>
        <dbReference type="Proteomes" id="UP000258309"/>
    </source>
</evidence>
<dbReference type="GO" id="GO:0004497">
    <property type="term" value="F:monooxygenase activity"/>
    <property type="evidence" value="ECO:0007669"/>
    <property type="project" value="UniProtKB-KW"/>
</dbReference>
<dbReference type="GO" id="GO:0005506">
    <property type="term" value="F:iron ion binding"/>
    <property type="evidence" value="ECO:0007669"/>
    <property type="project" value="InterPro"/>
</dbReference>
<keyword evidence="4 8" id="KW-0560">Oxidoreductase</keyword>
<evidence type="ECO:0000256" key="4">
    <source>
        <dbReference type="ARBA" id="ARBA00023002"/>
    </source>
</evidence>
<dbReference type="Proteomes" id="UP000258309">
    <property type="component" value="Unassembled WGS sequence"/>
</dbReference>
<protein>
    <submittedName>
        <fullName evidence="9">Uncharacterized protein</fullName>
    </submittedName>
</protein>
<dbReference type="Pfam" id="PF00067">
    <property type="entry name" value="p450"/>
    <property type="match status" value="1"/>
</dbReference>
<keyword evidence="7 8" id="KW-0349">Heme</keyword>
<evidence type="ECO:0000256" key="2">
    <source>
        <dbReference type="ARBA" id="ARBA00010617"/>
    </source>
</evidence>
<sequence length="473" mass="52976">MVSAFYSHVTYQDRKYYDSLLKYGANSRSPTVELELIGNRVIFTADRENLRAILATQFNDFGKGEGFRADWHGILGDSVFSLDGANWHSARQLLRPQFMKDRISDLIIFEKYSEILLRGFAGGEVGITSPEEGLRGVGKVVNVTSFIHRFTLDTSTDFLFGKSVGSLGDANNAFGEAFEEAERALSTRTRAGPAKMFLSTKKLDHAIQTINNIAFPYIDAALSLDASQLASKSTDQSYTFLHALASVSRDRIFLRDQIVSILLAGRDTTAAILVWILYELAQHPEIYAKLRTDVLSTVGATATPTYTDLKDMKYLQATINETLRAYPLPYNMRVALKDTTLPRGGGPDGSLPVGIPTGTPVSFSTFNLHHNPDIYPSSSEDPNFPPMEQFDPDRWLRWHPKPWTYIPFSGGPRICLGQQFALAEMGYTLVKICQRFTRMSFAEDEKGIQRVKADIMIEPVDDLKMKFWTDNKG</sequence>
<evidence type="ECO:0000256" key="3">
    <source>
        <dbReference type="ARBA" id="ARBA00022723"/>
    </source>
</evidence>
<dbReference type="STRING" id="5539.A0A3E2H273"/>
<evidence type="ECO:0000256" key="6">
    <source>
        <dbReference type="ARBA" id="ARBA00023033"/>
    </source>
</evidence>
<dbReference type="PRINTS" id="PR00385">
    <property type="entry name" value="P450"/>
</dbReference>
<feature type="non-terminal residue" evidence="9">
    <location>
        <position position="473"/>
    </location>
</feature>
<dbReference type="OrthoDB" id="1470350at2759"/>
<feature type="binding site" description="axial binding residue" evidence="7">
    <location>
        <position position="415"/>
    </location>
    <ligand>
        <name>heme</name>
        <dbReference type="ChEBI" id="CHEBI:30413"/>
    </ligand>
    <ligandPart>
        <name>Fe</name>
        <dbReference type="ChEBI" id="CHEBI:18248"/>
    </ligandPart>
</feature>
<dbReference type="PANTHER" id="PTHR24287">
    <property type="entry name" value="P450, PUTATIVE (EUROFUNG)-RELATED"/>
    <property type="match status" value="1"/>
</dbReference>
<keyword evidence="6 8" id="KW-0503">Monooxygenase</keyword>
<evidence type="ECO:0000256" key="5">
    <source>
        <dbReference type="ARBA" id="ARBA00023004"/>
    </source>
</evidence>
<dbReference type="EMBL" id="NCSJ02000225">
    <property type="protein sequence ID" value="RFU27073.1"/>
    <property type="molecule type" value="Genomic_DNA"/>
</dbReference>
<dbReference type="GO" id="GO:0020037">
    <property type="term" value="F:heme binding"/>
    <property type="evidence" value="ECO:0007669"/>
    <property type="project" value="InterPro"/>
</dbReference>
<dbReference type="InterPro" id="IPR047146">
    <property type="entry name" value="Cyt_P450_E_CYP52_fungi"/>
</dbReference>
<keyword evidence="10" id="KW-1185">Reference proteome</keyword>
<dbReference type="AlphaFoldDB" id="A0A3E2H273"/>
<accession>A0A3E2H273</accession>
<dbReference type="PRINTS" id="PR00463">
    <property type="entry name" value="EP450I"/>
</dbReference>
<dbReference type="Gene3D" id="1.10.630.10">
    <property type="entry name" value="Cytochrome P450"/>
    <property type="match status" value="1"/>
</dbReference>
<comment type="caution">
    <text evidence="9">The sequence shown here is derived from an EMBL/GenBank/DDBJ whole genome shotgun (WGS) entry which is preliminary data.</text>
</comment>
<keyword evidence="3 7" id="KW-0479">Metal-binding</keyword>
<dbReference type="PANTHER" id="PTHR24287:SF5">
    <property type="entry name" value="P450, PUTATIVE (EUROFUNG)-RELATED"/>
    <property type="match status" value="1"/>
</dbReference>
<gene>
    <name evidence="9" type="ORF">B7463_g9265</name>
</gene>
<name>A0A3E2H273_SCYLI</name>
<keyword evidence="5 7" id="KW-0408">Iron</keyword>
<dbReference type="InterPro" id="IPR002401">
    <property type="entry name" value="Cyt_P450_E_grp-I"/>
</dbReference>
<dbReference type="CDD" id="cd11063">
    <property type="entry name" value="CYP52"/>
    <property type="match status" value="1"/>
</dbReference>
<dbReference type="PROSITE" id="PS00086">
    <property type="entry name" value="CYTOCHROME_P450"/>
    <property type="match status" value="1"/>
</dbReference>